<keyword evidence="3" id="KW-0436">Ligase</keyword>
<dbReference type="SUPFAM" id="SSF56801">
    <property type="entry name" value="Acetyl-CoA synthetase-like"/>
    <property type="match status" value="1"/>
</dbReference>
<dbReference type="InterPro" id="IPR020845">
    <property type="entry name" value="AMP-binding_CS"/>
</dbReference>
<organism evidence="3 4">
    <name type="scientific">Serratia sp. (strain ATCC 39006)</name>
    <name type="common">Prodigiosinella confusarubida</name>
    <dbReference type="NCBI Taxonomy" id="104623"/>
    <lineage>
        <taxon>Bacteria</taxon>
        <taxon>Pseudomonadati</taxon>
        <taxon>Pseudomonadota</taxon>
        <taxon>Gammaproteobacteria</taxon>
        <taxon>Enterobacterales</taxon>
        <taxon>Pectobacteriaceae</taxon>
        <taxon>Prodigiosinella</taxon>
    </lineage>
</organism>
<evidence type="ECO:0000313" key="5">
    <source>
        <dbReference type="Proteomes" id="UP000233778"/>
    </source>
</evidence>
<dbReference type="InterPro" id="IPR042099">
    <property type="entry name" value="ANL_N_sf"/>
</dbReference>
<evidence type="ECO:0000313" key="3">
    <source>
        <dbReference type="EMBL" id="AUH05542.1"/>
    </source>
</evidence>
<dbReference type="Gene3D" id="3.40.50.12780">
    <property type="entry name" value="N-terminal domain of ligase-like"/>
    <property type="match status" value="1"/>
</dbReference>
<dbReference type="EMBL" id="CP025085">
    <property type="protein sequence ID" value="AUH01221.1"/>
    <property type="molecule type" value="Genomic_DNA"/>
</dbReference>
<proteinExistence type="predicted"/>
<dbReference type="RefSeq" id="WP_021015508.1">
    <property type="nucleotide sequence ID" value="NZ_CP025084.1"/>
</dbReference>
<dbReference type="PROSITE" id="PS00455">
    <property type="entry name" value="AMP_BINDING"/>
    <property type="match status" value="1"/>
</dbReference>
<protein>
    <submittedName>
        <fullName evidence="3">Alanine-phosphoribitol ligase</fullName>
    </submittedName>
</protein>
<feature type="domain" description="AMP-dependent synthetase/ligase" evidence="1">
    <location>
        <begin position="19"/>
        <end position="352"/>
    </location>
</feature>
<dbReference type="KEGG" id="sera:Ser39006_016205"/>
<gene>
    <name evidence="2" type="ORF">CWC46_16205</name>
    <name evidence="3" type="ORF">Ser39006_016205</name>
</gene>
<dbReference type="Proteomes" id="UP000233778">
    <property type="component" value="Chromosome"/>
</dbReference>
<dbReference type="PANTHER" id="PTHR45398">
    <property type="match status" value="1"/>
</dbReference>
<evidence type="ECO:0000313" key="4">
    <source>
        <dbReference type="Proteomes" id="UP000017700"/>
    </source>
</evidence>
<sequence>MSIVQGQPALWAIFQRFRHCQTAAYHHIDGDLRYDELYFLANDLSRQLIAQGDGAVMIYGHKDKRYLIAVWACILAGRAFVPAETDNSTARLTQVVAGAGVQLVLNATADAAHLTQKEVPWWPVALVARRQAQPVLALRQVPPSATMYIMFSSGTTGLPKGIAVSYDNVSDFVGWLAEEFVLNGAVSGNIRYCFDVSLFELWLAWLNLQPLSALDHREFINTRKYISRHAAYRTVTWVSTPTITRYYLNDKMFSAVSLPHLTHFIFCGEVLSKALVSELWQRFPGCRITNTYGPTECTVAVTHVDIQPKHLTDTLPLPLGSVRPGTAIEIAPAAAERGEMVIKGRSVGVGYLNATPQQQARYFIDAAGVRGYHTGDLGSVCQHWFYFWGRTDREIKLQGYRIELNEIEGYLRSLDQVREAFIEPWYRRDTLQGISAFVLSDDPPDFAAMGQAMCRHFPPYMIPKRWYAITHQSLNLNSKLDRKAVSESATREGKYYVFVNDAGDR</sequence>
<dbReference type="InterPro" id="IPR045851">
    <property type="entry name" value="AMP-bd_C_sf"/>
</dbReference>
<dbReference type="Proteomes" id="UP000017700">
    <property type="component" value="Chromosome"/>
</dbReference>
<dbReference type="Gene3D" id="3.30.300.30">
    <property type="match status" value="1"/>
</dbReference>
<dbReference type="OrthoDB" id="5817163at2"/>
<reference evidence="3 4" key="1">
    <citation type="journal article" date="2013" name="Genome Announc.">
        <title>Draft genome sequence of Serratia sp. strain ATCC 39006, a model bacterium for analysis of the biosynthesis and regulation of prodigiosin, a carbapenem, and gas vesicles.</title>
        <authorList>
            <person name="Fineran P.C."/>
            <person name="Iglesias Cans M.C."/>
            <person name="Ramsay J.P."/>
            <person name="Wilf N.M."/>
            <person name="Cossyleon D."/>
            <person name="McNeil M.B."/>
            <person name="Williamson N.R."/>
            <person name="Monson R.E."/>
            <person name="Becher S.A."/>
            <person name="Stanton J.A."/>
            <person name="Brugger K."/>
            <person name="Brown S.D."/>
            <person name="Salmond G.P."/>
        </authorList>
    </citation>
    <scope>NUCLEOTIDE SEQUENCE [LARGE SCALE GENOMIC DNA]</scope>
    <source>
        <strain evidence="3">ATCC 39006</strain>
        <strain evidence="4">ATCC 39006 / SC 11482</strain>
    </source>
</reference>
<dbReference type="KEGG" id="serq:CWC46_16205"/>
<evidence type="ECO:0000259" key="1">
    <source>
        <dbReference type="Pfam" id="PF00501"/>
    </source>
</evidence>
<dbReference type="PANTHER" id="PTHR45398:SF1">
    <property type="entry name" value="ENZYME, PUTATIVE (JCVI)-RELATED"/>
    <property type="match status" value="1"/>
</dbReference>
<name>A0A2I5T9H3_SERS3</name>
<dbReference type="GO" id="GO:0016874">
    <property type="term" value="F:ligase activity"/>
    <property type="evidence" value="ECO:0007669"/>
    <property type="project" value="UniProtKB-KW"/>
</dbReference>
<dbReference type="EMBL" id="CP025084">
    <property type="protein sequence ID" value="AUH05542.1"/>
    <property type="molecule type" value="Genomic_DNA"/>
</dbReference>
<reference evidence="2 5" key="3">
    <citation type="submission" date="2017-11" db="EMBL/GenBank/DDBJ databases">
        <title>Complete genome sequence of Serratia sp. ATCC 39006 LacA.</title>
        <authorList>
            <person name="Hampton H.G."/>
            <person name="Jackson S.A."/>
            <person name="Jauregui R."/>
            <person name="Poulter G.T.M."/>
            <person name="Salmond G.P.C."/>
            <person name="Fineran P.C."/>
        </authorList>
    </citation>
    <scope>NUCLEOTIDE SEQUENCE [LARGE SCALE GENOMIC DNA]</scope>
    <source>
        <strain evidence="2 5">ATCC 39006</strain>
    </source>
</reference>
<reference evidence="3" key="4">
    <citation type="submission" date="2017-11" db="EMBL/GenBank/DDBJ databases">
        <title>Complete genome sequence of Serratia sp. ATCC 39006.</title>
        <authorList>
            <person name="Hampton H.G."/>
            <person name="Jackson S.A."/>
            <person name="Jauregui R."/>
            <person name="Poulter G.T.M."/>
            <person name="Salmond G.P.C."/>
            <person name="Fineran P.C."/>
        </authorList>
    </citation>
    <scope>NUCLEOTIDE SEQUENCE</scope>
    <source>
        <strain evidence="3">ATCC 39006</strain>
    </source>
</reference>
<dbReference type="InterPro" id="IPR000873">
    <property type="entry name" value="AMP-dep_synth/lig_dom"/>
</dbReference>
<reference evidence="3" key="2">
    <citation type="submission" date="2013-09" db="EMBL/GenBank/DDBJ databases">
        <authorList>
            <person name="Wang G."/>
            <person name="Yang Y."/>
            <person name="Su Y."/>
        </authorList>
    </citation>
    <scope>NUCLEOTIDE SEQUENCE</scope>
    <source>
        <strain evidence="3">ATCC 39006</strain>
    </source>
</reference>
<evidence type="ECO:0000313" key="2">
    <source>
        <dbReference type="EMBL" id="AUH01221.1"/>
    </source>
</evidence>
<keyword evidence="4" id="KW-1185">Reference proteome</keyword>
<accession>A0A2I5T9H3</accession>
<dbReference type="Pfam" id="PF00501">
    <property type="entry name" value="AMP-binding"/>
    <property type="match status" value="1"/>
</dbReference>
<dbReference type="STRING" id="104623.Ser39006_02242"/>
<dbReference type="AlphaFoldDB" id="A0A2I5T9H3"/>